<accession>A0ACD5C7Y8</accession>
<gene>
    <name evidence="1" type="ORF">AACH28_10740</name>
</gene>
<dbReference type="Proteomes" id="UP001485301">
    <property type="component" value="Chromosome"/>
</dbReference>
<evidence type="ECO:0000313" key="2">
    <source>
        <dbReference type="Proteomes" id="UP001485301"/>
    </source>
</evidence>
<reference evidence="1" key="1">
    <citation type="submission" date="2024-04" db="EMBL/GenBank/DDBJ databases">
        <title>Complete genome sequence of Sphingobacterium thalpophiium BAA-1094.</title>
        <authorList>
            <person name="Adaikpoh B.I."/>
        </authorList>
    </citation>
    <scope>NUCLEOTIDE SEQUENCE</scope>
    <source>
        <strain evidence="1">BAA-1094</strain>
    </source>
</reference>
<protein>
    <submittedName>
        <fullName evidence="1">Acyltransferase family protein</fullName>
    </submittedName>
</protein>
<sequence>MALDDQTNATFFGFLTTQKYYPGNYANLEVIWYFCNINVAFMTIAIFLVVQKLKIPESKWIKRLSSATFGIYLAHFILVQALTDIFLPIPHLPATLKIFSIAILGFSLSFLITKLMDSNSITRRFIK</sequence>
<name>A0ACD5C7Y8_9SPHI</name>
<dbReference type="EMBL" id="CP151087">
    <property type="protein sequence ID" value="WZN57999.1"/>
    <property type="molecule type" value="Genomic_DNA"/>
</dbReference>
<keyword evidence="1" id="KW-0808">Transferase</keyword>
<evidence type="ECO:0000313" key="1">
    <source>
        <dbReference type="EMBL" id="WZN57999.1"/>
    </source>
</evidence>
<keyword evidence="2" id="KW-1185">Reference proteome</keyword>
<keyword evidence="1" id="KW-0012">Acyltransferase</keyword>
<organism evidence="1 2">
    <name type="scientific">Sphingobacterium thalpophilum</name>
    <dbReference type="NCBI Taxonomy" id="259"/>
    <lineage>
        <taxon>Bacteria</taxon>
        <taxon>Pseudomonadati</taxon>
        <taxon>Bacteroidota</taxon>
        <taxon>Sphingobacteriia</taxon>
        <taxon>Sphingobacteriales</taxon>
        <taxon>Sphingobacteriaceae</taxon>
        <taxon>Sphingobacterium</taxon>
    </lineage>
</organism>
<proteinExistence type="predicted"/>